<evidence type="ECO:0000313" key="5">
    <source>
        <dbReference type="EMBL" id="MBU3851439.1"/>
    </source>
</evidence>
<keyword evidence="1" id="KW-0799">Topoisomerase</keyword>
<evidence type="ECO:0000256" key="1">
    <source>
        <dbReference type="ARBA" id="ARBA00023029"/>
    </source>
</evidence>
<dbReference type="PANTHER" id="PTHR11390:SF21">
    <property type="entry name" value="DNA TOPOISOMERASE 3-ALPHA"/>
    <property type="match status" value="1"/>
</dbReference>
<dbReference type="GO" id="GO:0006265">
    <property type="term" value="P:DNA topological change"/>
    <property type="evidence" value="ECO:0007669"/>
    <property type="project" value="InterPro"/>
</dbReference>
<dbReference type="Proteomes" id="UP000777303">
    <property type="component" value="Unassembled WGS sequence"/>
</dbReference>
<dbReference type="PRINTS" id="PR00417">
    <property type="entry name" value="PRTPISMRASEI"/>
</dbReference>
<dbReference type="Gene3D" id="1.10.290.10">
    <property type="entry name" value="Topoisomerase I, domain 4"/>
    <property type="match status" value="1"/>
</dbReference>
<dbReference type="Gene3D" id="3.40.50.140">
    <property type="match status" value="1"/>
</dbReference>
<reference evidence="5" key="1">
    <citation type="journal article" date="2021" name="PeerJ">
        <title>Extensive microbial diversity within the chicken gut microbiome revealed by metagenomics and culture.</title>
        <authorList>
            <person name="Gilroy R."/>
            <person name="Ravi A."/>
            <person name="Getino M."/>
            <person name="Pursley I."/>
            <person name="Horton D.L."/>
            <person name="Alikhan N.F."/>
            <person name="Baker D."/>
            <person name="Gharbi K."/>
            <person name="Hall N."/>
            <person name="Watson M."/>
            <person name="Adriaenssens E.M."/>
            <person name="Foster-Nyarko E."/>
            <person name="Jarju S."/>
            <person name="Secka A."/>
            <person name="Antonio M."/>
            <person name="Oren A."/>
            <person name="Chaudhuri R.R."/>
            <person name="La Ragione R."/>
            <person name="Hildebrand F."/>
            <person name="Pallen M.J."/>
        </authorList>
    </citation>
    <scope>NUCLEOTIDE SEQUENCE</scope>
    <source>
        <strain evidence="5">F6-6636</strain>
    </source>
</reference>
<dbReference type="GO" id="GO:0006310">
    <property type="term" value="P:DNA recombination"/>
    <property type="evidence" value="ECO:0007669"/>
    <property type="project" value="TreeGrafter"/>
</dbReference>
<proteinExistence type="predicted"/>
<dbReference type="AlphaFoldDB" id="A0A948TIW1"/>
<feature type="domain" description="Topo IA-type catalytic" evidence="4">
    <location>
        <begin position="173"/>
        <end position="634"/>
    </location>
</feature>
<dbReference type="Gene3D" id="1.10.460.10">
    <property type="entry name" value="Topoisomerase I, domain 2"/>
    <property type="match status" value="1"/>
</dbReference>
<organism evidence="5 6">
    <name type="scientific">Candidatus Paralactobacillus gallistercoris</name>
    <dbReference type="NCBI Taxonomy" id="2838724"/>
    <lineage>
        <taxon>Bacteria</taxon>
        <taxon>Bacillati</taxon>
        <taxon>Bacillota</taxon>
        <taxon>Bacilli</taxon>
        <taxon>Lactobacillales</taxon>
        <taxon>Lactobacillaceae</taxon>
        <taxon>Lactobacillus</taxon>
    </lineage>
</organism>
<dbReference type="SMART" id="SM00437">
    <property type="entry name" value="TOP1Ac"/>
    <property type="match status" value="1"/>
</dbReference>
<evidence type="ECO:0000256" key="2">
    <source>
        <dbReference type="ARBA" id="ARBA00023125"/>
    </source>
</evidence>
<evidence type="ECO:0000313" key="6">
    <source>
        <dbReference type="Proteomes" id="UP000777303"/>
    </source>
</evidence>
<comment type="caution">
    <text evidence="5">The sequence shown here is derived from an EMBL/GenBank/DDBJ whole genome shotgun (WGS) entry which is preliminary data.</text>
</comment>
<dbReference type="GO" id="GO:0003677">
    <property type="term" value="F:DNA binding"/>
    <property type="evidence" value="ECO:0007669"/>
    <property type="project" value="UniProtKB-KW"/>
</dbReference>
<dbReference type="InterPro" id="IPR023405">
    <property type="entry name" value="Topo_IA_core_domain"/>
</dbReference>
<dbReference type="InterPro" id="IPR013826">
    <property type="entry name" value="Topo_IA_cen_sub3"/>
</dbReference>
<dbReference type="InterPro" id="IPR023406">
    <property type="entry name" value="Topo_IA_AS"/>
</dbReference>
<dbReference type="PROSITE" id="PS52039">
    <property type="entry name" value="TOPO_IA_2"/>
    <property type="match status" value="1"/>
</dbReference>
<dbReference type="SUPFAM" id="SSF56712">
    <property type="entry name" value="Prokaryotic type I DNA topoisomerase"/>
    <property type="match status" value="1"/>
</dbReference>
<dbReference type="InterPro" id="IPR003602">
    <property type="entry name" value="Topo_IA_DNA-bd_dom"/>
</dbReference>
<dbReference type="PANTHER" id="PTHR11390">
    <property type="entry name" value="PROKARYOTIC DNA TOPOISOMERASE"/>
    <property type="match status" value="1"/>
</dbReference>
<gene>
    <name evidence="5" type="ORF">H9901_01900</name>
</gene>
<protein>
    <recommendedName>
        <fullName evidence="4">Topo IA-type catalytic domain-containing protein</fullName>
    </recommendedName>
</protein>
<evidence type="ECO:0000259" key="4">
    <source>
        <dbReference type="PROSITE" id="PS52039"/>
    </source>
</evidence>
<keyword evidence="2" id="KW-0238">DNA-binding</keyword>
<dbReference type="Pfam" id="PF01131">
    <property type="entry name" value="Topoisom_bac"/>
    <property type="match status" value="1"/>
</dbReference>
<evidence type="ECO:0000256" key="3">
    <source>
        <dbReference type="ARBA" id="ARBA00023235"/>
    </source>
</evidence>
<dbReference type="GO" id="GO:0003917">
    <property type="term" value="F:DNA topoisomerase type I (single strand cut, ATP-independent) activity"/>
    <property type="evidence" value="ECO:0007669"/>
    <property type="project" value="InterPro"/>
</dbReference>
<reference evidence="5" key="2">
    <citation type="submission" date="2021-04" db="EMBL/GenBank/DDBJ databases">
        <authorList>
            <person name="Gilroy R."/>
        </authorList>
    </citation>
    <scope>NUCLEOTIDE SEQUENCE</scope>
    <source>
        <strain evidence="5">F6-6636</strain>
    </source>
</reference>
<dbReference type="InterPro" id="IPR013825">
    <property type="entry name" value="Topo_IA_cen_sub2"/>
</dbReference>
<dbReference type="GO" id="GO:0043597">
    <property type="term" value="C:cytoplasmic replication fork"/>
    <property type="evidence" value="ECO:0007669"/>
    <property type="project" value="TreeGrafter"/>
</dbReference>
<dbReference type="PROSITE" id="PS00396">
    <property type="entry name" value="TOPO_IA_1"/>
    <property type="match status" value="1"/>
</dbReference>
<dbReference type="EMBL" id="JAHLFS010000025">
    <property type="protein sequence ID" value="MBU3851439.1"/>
    <property type="molecule type" value="Genomic_DNA"/>
</dbReference>
<dbReference type="InterPro" id="IPR013497">
    <property type="entry name" value="Topo_IA_cen"/>
</dbReference>
<sequence>MKPTMLLIAEKPSERRDYEKAYFNHQSEIPYHIIFTELRGHVDQIPPQKIEGGWSFDNALYIPEGFKKWNFTTDGVIDPKDSPFIPSKDGKAIVENIIGLLEDNHIDYIGIGTDADIEGSFLANAFLSMLPVKFQEIPRLRLFIDDQSEQSVVKGLQHMHQQDEKMANGLVSYNDYANSGVLRGQINYVMGIVMTRALTVKTKSKAPVKVGYVKAPILQIVNQRYQQYINFKSEPFYMIKASFKHANGTYTGTLIDRNHQQMKYTDKAKAQQICQLITNEGVIADKQVKHVVTQAPLFYKLTKLQGVMNAKYGMPLSKSLAVAQALYEKKKLLTYPRTESEVVGDGQVADFSAILQMITCIPQLKKYAEKAISLNRINAVARNKRFVNQKKVVSHPAIMLNTHEVTQFNWDELSKDEQHLIYEVALNNLLPFLEPKESENTTVITSVKTTLPNRPAMFISRGVHVMNKGWSELVTNKQSDDEQSLPAMQLNDPVQATVGIKTDQTKPLPLYTIKTLMDNLDSLNHLESMLSTKDDRNVLKDFSGIGTPATRGAIINELLANGTLKEATKSDKVRTKSLIPTQDGQQLASSLTKLGVLQLNDVVNFELDLTAIQQGKMLPTAFQSKYFEQANEQLQKIINTDLPDINLGKAKAAPTHKVTKLICPVCGKHHIIETNKGFMCEGLKVAKDENGKVEKDQLGHIIFTGCSFLISKKPFNMQRQQLTVTALKQILAGELSKTYTFHSTKKNKDYRAQIKWNNESKLFELVLPQRDVIDLVCPLCGGKIIESDKSFHCEHVKVNKKGSKTTITGCQFLINKNPYNMQQPLTADDLKTLISSGELVNCHFYSTKKKRAYTANLHYDQQQNKLSLSFDN</sequence>
<dbReference type="Gene3D" id="2.70.20.10">
    <property type="entry name" value="Topoisomerase I, domain 3"/>
    <property type="match status" value="1"/>
</dbReference>
<accession>A0A948TIW1</accession>
<name>A0A948TIW1_9LACO</name>
<dbReference type="InterPro" id="IPR000380">
    <property type="entry name" value="Topo_IA"/>
</dbReference>
<keyword evidence="3" id="KW-0413">Isomerase</keyword>
<dbReference type="GO" id="GO:0006281">
    <property type="term" value="P:DNA repair"/>
    <property type="evidence" value="ECO:0007669"/>
    <property type="project" value="TreeGrafter"/>
</dbReference>
<dbReference type="InterPro" id="IPR013824">
    <property type="entry name" value="Topo_IA_cen_sub1"/>
</dbReference>